<dbReference type="SUPFAM" id="SSF51445">
    <property type="entry name" value="(Trans)glycosidases"/>
    <property type="match status" value="1"/>
</dbReference>
<dbReference type="InterPro" id="IPR007781">
    <property type="entry name" value="NAGLU"/>
</dbReference>
<dbReference type="Gene3D" id="1.20.120.670">
    <property type="entry name" value="N-acetyl-b-d-glucoasminidase"/>
    <property type="match status" value="1"/>
</dbReference>
<dbReference type="GO" id="GO:0004561">
    <property type="term" value="F:alpha-N-acetylglucosaminidase activity"/>
    <property type="evidence" value="ECO:0007669"/>
    <property type="project" value="UniProtKB-EC"/>
</dbReference>
<keyword evidence="1 6" id="KW-0378">Hydrolase</keyword>
<sequence>MVSIIDFYKMNFFLKMLNRPKVALFLLFISLQFQAVAGDIEAAKSVLSRTLGDDISERFVLKLTKTVDQQANDQFNVSTSDNCVFIEGNSPVALTRASYSYLKQEHNNLLSWSGENFHLPTTLSPFNKSESTPYQYRYYFNVVTHGYSTPYWDWSRWEKEIDWMAMHGMNMPLIGGAHEAILHRVFRKLGFSKQQSYQYFSGPAHFAWNRMGNLITWDGGDKLPESYFDEQIALNHKILKRLRSLGMTPIVHAFAGFVPPATSELFPEAQIRRLSWGGGLPESTYGYLLSPENPLFVKIGKMYIEEWQKEFGKNEYYLADSFNEMDVPPADTEAELLTELAGYGDRVYQSIKAANPDATWVMQGWTFPYHKDENRQLFWTPERLHALVSKVPDDKLLILDLANEYNKLWWKIDPSWKMYSGFFNKKWIYSFIPNMGGKTPLNGRFDIYAELPIDALNYKDKGNLIGFGFAPEGIENNEMIYELLTDMAWQRKAIDVDQWQAKYAMQRYGAYPGSLEKAFSYLNKSALGSFVDHPIHRFQLRPYRNPEGVEDHATVHESEDFIKATGLFLQASEQLKDNKLYQHDAMEITTLFLSLVTDNLLTKFLAKDVEQRDYSVLDEAISVMHTMDKLLAEHPNHQLVTWVDYARTWGSTTAEKDYYESNAKRLLTTWGGDPVNDYAGRVWSGLIGNYYAPRWQSYHDAVKNNQTFDVRQWEENWVMTPYKNTSTAYQDPVRVAQAMYFKYKNYLVSK</sequence>
<dbReference type="Gene3D" id="3.30.379.10">
    <property type="entry name" value="Chitobiase/beta-hexosaminidase domain 2-like"/>
    <property type="match status" value="1"/>
</dbReference>
<feature type="domain" description="Alpha-N-acetylglucosaminidase tim-barrel" evidence="3">
    <location>
        <begin position="137"/>
        <end position="490"/>
    </location>
</feature>
<dbReference type="PANTHER" id="PTHR12872">
    <property type="entry name" value="ALPHA-N-ACETYLGLUCOSAMINIDASE"/>
    <property type="match status" value="1"/>
</dbReference>
<dbReference type="InterPro" id="IPR024733">
    <property type="entry name" value="NAGLU_tim-barrel"/>
</dbReference>
<dbReference type="Proteomes" id="UP000006327">
    <property type="component" value="Unassembled WGS sequence"/>
</dbReference>
<evidence type="ECO:0000259" key="5">
    <source>
        <dbReference type="Pfam" id="PF12972"/>
    </source>
</evidence>
<dbReference type="EMBL" id="BAEO01000072">
    <property type="protein sequence ID" value="GAC22286.1"/>
    <property type="molecule type" value="Genomic_DNA"/>
</dbReference>
<proteinExistence type="predicted"/>
<dbReference type="STRING" id="493475.GARC_5351"/>
<dbReference type="Pfam" id="PF12971">
    <property type="entry name" value="NAGLU_N"/>
    <property type="match status" value="1"/>
</dbReference>
<dbReference type="PANTHER" id="PTHR12872:SF1">
    <property type="entry name" value="ALPHA-N-ACETYLGLUCOSAMINIDASE"/>
    <property type="match status" value="1"/>
</dbReference>
<evidence type="ECO:0000259" key="3">
    <source>
        <dbReference type="Pfam" id="PF05089"/>
    </source>
</evidence>
<organism evidence="6 7">
    <name type="scientific">Paraglaciecola arctica BSs20135</name>
    <dbReference type="NCBI Taxonomy" id="493475"/>
    <lineage>
        <taxon>Bacteria</taxon>
        <taxon>Pseudomonadati</taxon>
        <taxon>Pseudomonadota</taxon>
        <taxon>Gammaproteobacteria</taxon>
        <taxon>Alteromonadales</taxon>
        <taxon>Alteromonadaceae</taxon>
        <taxon>Paraglaciecola</taxon>
    </lineage>
</organism>
<dbReference type="Pfam" id="PF12972">
    <property type="entry name" value="NAGLU_C"/>
    <property type="match status" value="1"/>
</dbReference>
<accession>K6YEC2</accession>
<evidence type="ECO:0000313" key="6">
    <source>
        <dbReference type="EMBL" id="GAC22286.1"/>
    </source>
</evidence>
<reference evidence="6 7" key="1">
    <citation type="journal article" date="2017" name="Antonie Van Leeuwenhoek">
        <title>Rhizobium rhizosphaerae sp. nov., a novel species isolated from rice rhizosphere.</title>
        <authorList>
            <person name="Zhao J.J."/>
            <person name="Zhang J."/>
            <person name="Zhang R.J."/>
            <person name="Zhang C.W."/>
            <person name="Yin H.Q."/>
            <person name="Zhang X.X."/>
        </authorList>
    </citation>
    <scope>NUCLEOTIDE SEQUENCE [LARGE SCALE GENOMIC DNA]</scope>
    <source>
        <strain evidence="6 7">BSs20135</strain>
    </source>
</reference>
<dbReference type="EC" id="3.2.1.50" evidence="6"/>
<dbReference type="AlphaFoldDB" id="K6YEC2"/>
<feature type="domain" description="Alpha-N-acetylglucosaminidase N-terminal" evidence="4">
    <location>
        <begin position="41"/>
        <end position="123"/>
    </location>
</feature>
<keyword evidence="6" id="KW-0326">Glycosidase</keyword>
<evidence type="ECO:0000256" key="1">
    <source>
        <dbReference type="ARBA" id="ARBA00022801"/>
    </source>
</evidence>
<dbReference type="Gene3D" id="3.20.20.80">
    <property type="entry name" value="Glycosidases"/>
    <property type="match status" value="1"/>
</dbReference>
<feature type="chain" id="PRO_5003897410" evidence="2">
    <location>
        <begin position="38"/>
        <end position="750"/>
    </location>
</feature>
<dbReference type="eggNOG" id="COG3669">
    <property type="taxonomic scope" value="Bacteria"/>
</dbReference>
<name>K6YEC2_9ALTE</name>
<dbReference type="InterPro" id="IPR024732">
    <property type="entry name" value="NAGLU_C"/>
</dbReference>
<dbReference type="InterPro" id="IPR024240">
    <property type="entry name" value="NAGLU_N"/>
</dbReference>
<comment type="caution">
    <text evidence="6">The sequence shown here is derived from an EMBL/GenBank/DDBJ whole genome shotgun (WGS) entry which is preliminary data.</text>
</comment>
<dbReference type="GO" id="GO:0005975">
    <property type="term" value="P:carbohydrate metabolic process"/>
    <property type="evidence" value="ECO:0007669"/>
    <property type="project" value="UniProtKB-ARBA"/>
</dbReference>
<evidence type="ECO:0000259" key="4">
    <source>
        <dbReference type="Pfam" id="PF12971"/>
    </source>
</evidence>
<dbReference type="Pfam" id="PF05089">
    <property type="entry name" value="NAGLU"/>
    <property type="match status" value="1"/>
</dbReference>
<dbReference type="InterPro" id="IPR017853">
    <property type="entry name" value="GH"/>
</dbReference>
<keyword evidence="2" id="KW-0732">Signal</keyword>
<evidence type="ECO:0000256" key="2">
    <source>
        <dbReference type="SAM" id="SignalP"/>
    </source>
</evidence>
<evidence type="ECO:0000313" key="7">
    <source>
        <dbReference type="Proteomes" id="UP000006327"/>
    </source>
</evidence>
<dbReference type="InterPro" id="IPR029018">
    <property type="entry name" value="Hex-like_dom2"/>
</dbReference>
<feature type="domain" description="Alpha-N-acetylglucosaminidase C-terminal" evidence="5">
    <location>
        <begin position="499"/>
        <end position="740"/>
    </location>
</feature>
<keyword evidence="7" id="KW-1185">Reference proteome</keyword>
<gene>
    <name evidence="6" type="ORF">GARC_5351</name>
</gene>
<feature type="signal peptide" evidence="2">
    <location>
        <begin position="1"/>
        <end position="37"/>
    </location>
</feature>
<protein>
    <submittedName>
        <fullName evidence="6">Alpha-N-acetylglucosaminidase</fullName>
        <ecNumber evidence="6">3.2.1.50</ecNumber>
    </submittedName>
</protein>